<dbReference type="OrthoDB" id="3251205at2759"/>
<protein>
    <submittedName>
        <fullName evidence="1">Uncharacterized protein</fullName>
    </submittedName>
</protein>
<proteinExistence type="predicted"/>
<dbReference type="GeneID" id="64703696"/>
<reference evidence="1" key="1">
    <citation type="journal article" date="2020" name="New Phytol.">
        <title>Comparative genomics reveals dynamic genome evolution in host specialist ectomycorrhizal fungi.</title>
        <authorList>
            <person name="Lofgren L.A."/>
            <person name="Nguyen N.H."/>
            <person name="Vilgalys R."/>
            <person name="Ruytinx J."/>
            <person name="Liao H.L."/>
            <person name="Branco S."/>
            <person name="Kuo A."/>
            <person name="LaButti K."/>
            <person name="Lipzen A."/>
            <person name="Andreopoulos W."/>
            <person name="Pangilinan J."/>
            <person name="Riley R."/>
            <person name="Hundley H."/>
            <person name="Na H."/>
            <person name="Barry K."/>
            <person name="Grigoriev I.V."/>
            <person name="Stajich J.E."/>
            <person name="Kennedy P.G."/>
        </authorList>
    </citation>
    <scope>NUCLEOTIDE SEQUENCE</scope>
    <source>
        <strain evidence="1">FC423</strain>
    </source>
</reference>
<comment type="caution">
    <text evidence="1">The sequence shown here is derived from an EMBL/GenBank/DDBJ whole genome shotgun (WGS) entry which is preliminary data.</text>
</comment>
<keyword evidence="2" id="KW-1185">Reference proteome</keyword>
<organism evidence="1 2">
    <name type="scientific">Suillus discolor</name>
    <dbReference type="NCBI Taxonomy" id="1912936"/>
    <lineage>
        <taxon>Eukaryota</taxon>
        <taxon>Fungi</taxon>
        <taxon>Dikarya</taxon>
        <taxon>Basidiomycota</taxon>
        <taxon>Agaricomycotina</taxon>
        <taxon>Agaricomycetes</taxon>
        <taxon>Agaricomycetidae</taxon>
        <taxon>Boletales</taxon>
        <taxon>Suillineae</taxon>
        <taxon>Suillaceae</taxon>
        <taxon>Suillus</taxon>
    </lineage>
</organism>
<gene>
    <name evidence="1" type="ORF">F5147DRAFT_773245</name>
</gene>
<dbReference type="EMBL" id="JABBWM010000025">
    <property type="protein sequence ID" value="KAG2108909.1"/>
    <property type="molecule type" value="Genomic_DNA"/>
</dbReference>
<sequence length="91" mass="10548">MIEQHFAFWDNDKYAALSTFLQNHYREALAAIQTLTGELFSLEGVLNLTHADFIRFHKEERSYLDGLKEPPVKDCVSVRYVQALDEVVICQ</sequence>
<name>A0A9P7F8M1_9AGAM</name>
<dbReference type="RefSeq" id="XP_041293152.1">
    <property type="nucleotide sequence ID" value="XM_041441437.1"/>
</dbReference>
<evidence type="ECO:0000313" key="1">
    <source>
        <dbReference type="EMBL" id="KAG2108909.1"/>
    </source>
</evidence>
<dbReference type="AlphaFoldDB" id="A0A9P7F8M1"/>
<evidence type="ECO:0000313" key="2">
    <source>
        <dbReference type="Proteomes" id="UP000823399"/>
    </source>
</evidence>
<accession>A0A9P7F8M1</accession>
<dbReference type="Proteomes" id="UP000823399">
    <property type="component" value="Unassembled WGS sequence"/>
</dbReference>